<dbReference type="InterPro" id="IPR011990">
    <property type="entry name" value="TPR-like_helical_dom_sf"/>
</dbReference>
<sequence>MDLHHLSSSNGIRPGIALSSPAMERRRLAHLLRACSKSCIFHGGLQLHAALMKTGLQSDVVLSNDLVDMYGRCGRLDTAREVFEKMPTKNVVSWTVLMAGHLQTGHAEESLERFREMVLSGARPNEFTLSTHLKACGFLGAAGDGKLAHGLCVKIGLEGHVVVGNSISHMYSRTGMIEDAKKMFAIMPVRNLVSWNAMIAGFLLGGDERSALRLLLKACSGLCAAREGTQIHGSLIARGFVGSVNSILPGALIDLYVKCGRISVARKVFDRTTQKNAVLWTALVAGYGQEGLLEEAIELFTQMRRSGDQTDGFLLSSLMGMFADFALVEQGKQVHALTVKLPSGSDVSAANSVLDMYFKCGLAEEASQFFEEMPSKNVISWTVAIDGHGKHGHGQESIRLFEQMEGERVEPDGVTYLALLSACSHAGLVDECQRYYSRLKEDDRIKVRAEHHACMVDLLGRVGRLKEARDLIEGMPVETSVGTWQTLLSACRLHKDLDMGREVLGVLARLDGENPVNYVMMANILADAGRWEECGRLREMMKRKRLKKQGGCSWIEVDRRVHSFFGGDDSHPLTEEIRAALREVERKMKEEAGYVSGSTFALHDVEEESKEDSLRGIASGLP</sequence>
<dbReference type="Proteomes" id="UP001189122">
    <property type="component" value="Unassembled WGS sequence"/>
</dbReference>
<dbReference type="GO" id="GO:0003723">
    <property type="term" value="F:RNA binding"/>
    <property type="evidence" value="ECO:0007669"/>
    <property type="project" value="InterPro"/>
</dbReference>
<dbReference type="Gene3D" id="1.25.40.10">
    <property type="entry name" value="Tetratricopeptide repeat domain"/>
    <property type="match status" value="5"/>
</dbReference>
<dbReference type="Pfam" id="PF13041">
    <property type="entry name" value="PPR_2"/>
    <property type="match status" value="2"/>
</dbReference>
<accession>A0A7I8IU79</accession>
<gene>
    <name evidence="3" type="ORF">SI7747_05006933</name>
</gene>
<dbReference type="Pfam" id="PF20430">
    <property type="entry name" value="Eplus_motif"/>
    <property type="match status" value="1"/>
</dbReference>
<feature type="repeat" description="PPR" evidence="2">
    <location>
        <begin position="377"/>
        <end position="411"/>
    </location>
</feature>
<feature type="repeat" description="PPR" evidence="2">
    <location>
        <begin position="276"/>
        <end position="310"/>
    </location>
</feature>
<dbReference type="InterPro" id="IPR002885">
    <property type="entry name" value="PPR_rpt"/>
</dbReference>
<dbReference type="PANTHER" id="PTHR47926">
    <property type="entry name" value="PENTATRICOPEPTIDE REPEAT-CONTAINING PROTEIN"/>
    <property type="match status" value="1"/>
</dbReference>
<reference evidence="3 4" key="1">
    <citation type="submission" date="2019-12" db="EMBL/GenBank/DDBJ databases">
        <authorList>
            <person name="Scholz U."/>
            <person name="Mascher M."/>
            <person name="Fiebig A."/>
        </authorList>
    </citation>
    <scope>NUCLEOTIDE SEQUENCE</scope>
</reference>
<name>A0A7I8IU79_SPIIN</name>
<feature type="repeat" description="PPR" evidence="2">
    <location>
        <begin position="90"/>
        <end position="124"/>
    </location>
</feature>
<dbReference type="Pfam" id="PF01535">
    <property type="entry name" value="PPR"/>
    <property type="match status" value="4"/>
</dbReference>
<dbReference type="InterPro" id="IPR046849">
    <property type="entry name" value="E2_motif"/>
</dbReference>
<dbReference type="AlphaFoldDB" id="A0A7I8IU79"/>
<dbReference type="EMBL" id="LR743592">
    <property type="protein sequence ID" value="CAA2620764.1"/>
    <property type="molecule type" value="Genomic_DNA"/>
</dbReference>
<dbReference type="EMBL" id="CACRZD030000005">
    <property type="protein sequence ID" value="CAA6660517.1"/>
    <property type="molecule type" value="Genomic_DNA"/>
</dbReference>
<dbReference type="InterPro" id="IPR046848">
    <property type="entry name" value="E_motif"/>
</dbReference>
<dbReference type="GO" id="GO:0009451">
    <property type="term" value="P:RNA modification"/>
    <property type="evidence" value="ECO:0007669"/>
    <property type="project" value="InterPro"/>
</dbReference>
<organism evidence="3">
    <name type="scientific">Spirodela intermedia</name>
    <name type="common">Intermediate duckweed</name>
    <dbReference type="NCBI Taxonomy" id="51605"/>
    <lineage>
        <taxon>Eukaryota</taxon>
        <taxon>Viridiplantae</taxon>
        <taxon>Streptophyta</taxon>
        <taxon>Embryophyta</taxon>
        <taxon>Tracheophyta</taxon>
        <taxon>Spermatophyta</taxon>
        <taxon>Magnoliopsida</taxon>
        <taxon>Liliopsida</taxon>
        <taxon>Araceae</taxon>
        <taxon>Lemnoideae</taxon>
        <taxon>Spirodela</taxon>
    </lineage>
</organism>
<dbReference type="PROSITE" id="PS51375">
    <property type="entry name" value="PPR"/>
    <property type="match status" value="5"/>
</dbReference>
<dbReference type="NCBIfam" id="TIGR00756">
    <property type="entry name" value="PPR"/>
    <property type="match status" value="4"/>
</dbReference>
<evidence type="ECO:0000313" key="4">
    <source>
        <dbReference type="Proteomes" id="UP001189122"/>
    </source>
</evidence>
<dbReference type="Pfam" id="PF20431">
    <property type="entry name" value="E_motif"/>
    <property type="match status" value="1"/>
</dbReference>
<dbReference type="FunFam" id="1.25.40.10:FF:000344">
    <property type="entry name" value="Pentatricopeptide repeat-containing protein"/>
    <property type="match status" value="1"/>
</dbReference>
<keyword evidence="1" id="KW-0677">Repeat</keyword>
<feature type="repeat" description="PPR" evidence="2">
    <location>
        <begin position="59"/>
        <end position="89"/>
    </location>
</feature>
<dbReference type="PANTHER" id="PTHR47926:SF504">
    <property type="entry name" value="(WILD MALAYSIAN BANANA) HYPOTHETICAL PROTEIN"/>
    <property type="match status" value="1"/>
</dbReference>
<dbReference type="FunFam" id="1.25.40.10:FF:000184">
    <property type="entry name" value="Pentatricopeptide repeat-containing protein, chloroplastic"/>
    <property type="match status" value="1"/>
</dbReference>
<keyword evidence="4" id="KW-1185">Reference proteome</keyword>
<feature type="repeat" description="PPR" evidence="2">
    <location>
        <begin position="346"/>
        <end position="376"/>
    </location>
</feature>
<evidence type="ECO:0000256" key="2">
    <source>
        <dbReference type="PROSITE-ProRule" id="PRU00708"/>
    </source>
</evidence>
<evidence type="ECO:0000256" key="1">
    <source>
        <dbReference type="ARBA" id="ARBA00022737"/>
    </source>
</evidence>
<dbReference type="InterPro" id="IPR046960">
    <property type="entry name" value="PPR_At4g14850-like_plant"/>
</dbReference>
<evidence type="ECO:0000313" key="3">
    <source>
        <dbReference type="EMBL" id="CAA2620764.1"/>
    </source>
</evidence>
<proteinExistence type="predicted"/>
<protein>
    <submittedName>
        <fullName evidence="3">Uncharacterized protein</fullName>
    </submittedName>
</protein>